<dbReference type="PANTHER" id="PTHR30383">
    <property type="entry name" value="THIOESTERASE 1/PROTEASE 1/LYSOPHOSPHOLIPASE L1"/>
    <property type="match status" value="1"/>
</dbReference>
<gene>
    <name evidence="2" type="ORF">SHI21_02865</name>
</gene>
<dbReference type="Proteomes" id="UP001302274">
    <property type="component" value="Unassembled WGS sequence"/>
</dbReference>
<proteinExistence type="predicted"/>
<dbReference type="InterPro" id="IPR051532">
    <property type="entry name" value="Ester_Hydrolysis_Enzymes"/>
</dbReference>
<organism evidence="2 3">
    <name type="scientific">Bacteriovorax antarcticus</name>
    <dbReference type="NCBI Taxonomy" id="3088717"/>
    <lineage>
        <taxon>Bacteria</taxon>
        <taxon>Pseudomonadati</taxon>
        <taxon>Bdellovibrionota</taxon>
        <taxon>Bacteriovoracia</taxon>
        <taxon>Bacteriovoracales</taxon>
        <taxon>Bacteriovoracaceae</taxon>
        <taxon>Bacteriovorax</taxon>
    </lineage>
</organism>
<evidence type="ECO:0000259" key="1">
    <source>
        <dbReference type="Pfam" id="PF13472"/>
    </source>
</evidence>
<evidence type="ECO:0000313" key="3">
    <source>
        <dbReference type="Proteomes" id="UP001302274"/>
    </source>
</evidence>
<accession>A0ABU5VPZ6</accession>
<protein>
    <submittedName>
        <fullName evidence="2">Arylesterase</fullName>
    </submittedName>
</protein>
<dbReference type="CDD" id="cd01822">
    <property type="entry name" value="Lysophospholipase_L1_like"/>
    <property type="match status" value="1"/>
</dbReference>
<name>A0ABU5VPZ6_9BACT</name>
<dbReference type="Gene3D" id="3.40.50.1110">
    <property type="entry name" value="SGNH hydrolase"/>
    <property type="match status" value="1"/>
</dbReference>
<comment type="caution">
    <text evidence="2">The sequence shown here is derived from an EMBL/GenBank/DDBJ whole genome shotgun (WGS) entry which is preliminary data.</text>
</comment>
<dbReference type="InterPro" id="IPR036514">
    <property type="entry name" value="SGNH_hydro_sf"/>
</dbReference>
<reference evidence="2 3" key="1">
    <citation type="submission" date="2023-11" db="EMBL/GenBank/DDBJ databases">
        <title>A Novel Polar Bacteriovorax (B. antarcticus) Isolated from the Biocrust in Antarctica.</title>
        <authorList>
            <person name="Mun W."/>
            <person name="Choi S.Y."/>
            <person name="Mitchell R.J."/>
        </authorList>
    </citation>
    <scope>NUCLEOTIDE SEQUENCE [LARGE SCALE GENOMIC DNA]</scope>
    <source>
        <strain evidence="2 3">PP10</strain>
    </source>
</reference>
<dbReference type="RefSeq" id="WP_323574610.1">
    <property type="nucleotide sequence ID" value="NZ_JAYGJQ010000001.1"/>
</dbReference>
<dbReference type="EMBL" id="JAYGJQ010000001">
    <property type="protein sequence ID" value="MEA9355121.1"/>
    <property type="molecule type" value="Genomic_DNA"/>
</dbReference>
<dbReference type="SUPFAM" id="SSF52266">
    <property type="entry name" value="SGNH hydrolase"/>
    <property type="match status" value="1"/>
</dbReference>
<dbReference type="Pfam" id="PF13472">
    <property type="entry name" value="Lipase_GDSL_2"/>
    <property type="match status" value="1"/>
</dbReference>
<dbReference type="InterPro" id="IPR013830">
    <property type="entry name" value="SGNH_hydro"/>
</dbReference>
<feature type="domain" description="SGNH hydrolase-type esterase" evidence="1">
    <location>
        <begin position="26"/>
        <end position="187"/>
    </location>
</feature>
<dbReference type="PANTHER" id="PTHR30383:SF5">
    <property type="entry name" value="SGNH HYDROLASE-TYPE ESTERASE DOMAIN-CONTAINING PROTEIN"/>
    <property type="match status" value="1"/>
</dbReference>
<sequence length="200" mass="21945">MKLKLGLVLGLLIISTSVFASTHILFLGDSLSEGIGLDEEQSFPRLVERNLKAKKHDVIVTNGGVSGSTSASGLTRLKWHLKKPTDILVLELGANDGLRGLKLEETKKNLVAIIKMAKEKKVKVLLLGLLMPPNYGKKYTDEFEAMYKKIASTEKVPFHPFILKDVAGKAELNMPDGVHPNAKGQELVAKTVTEFVEKNL</sequence>
<keyword evidence="3" id="KW-1185">Reference proteome</keyword>
<evidence type="ECO:0000313" key="2">
    <source>
        <dbReference type="EMBL" id="MEA9355121.1"/>
    </source>
</evidence>